<dbReference type="PANTHER" id="PTHR21015:SF22">
    <property type="entry name" value="GLYCOSYLTRANSFERASE"/>
    <property type="match status" value="1"/>
</dbReference>
<dbReference type="GO" id="GO:0016758">
    <property type="term" value="F:hexosyltransferase activity"/>
    <property type="evidence" value="ECO:0007669"/>
    <property type="project" value="InterPro"/>
</dbReference>
<keyword evidence="5" id="KW-1185">Reference proteome</keyword>
<dbReference type="Proteomes" id="UP000574276">
    <property type="component" value="Unassembled WGS sequence"/>
</dbReference>
<dbReference type="RefSeq" id="WP_228353780.1">
    <property type="nucleotide sequence ID" value="NZ_JACEGA010000001.1"/>
</dbReference>
<evidence type="ECO:0000259" key="3">
    <source>
        <dbReference type="Pfam" id="PF04101"/>
    </source>
</evidence>
<feature type="binding site" evidence="2">
    <location>
        <position position="253"/>
    </location>
    <ligand>
        <name>substrate</name>
    </ligand>
</feature>
<dbReference type="InterPro" id="IPR020023">
    <property type="entry name" value="PseG"/>
</dbReference>
<comment type="caution">
    <text evidence="4">The sequence shown here is derived from an EMBL/GenBank/DDBJ whole genome shotgun (WGS) entry which is preliminary data.</text>
</comment>
<evidence type="ECO:0000313" key="4">
    <source>
        <dbReference type="EMBL" id="MBB2184188.1"/>
    </source>
</evidence>
<dbReference type="InterPro" id="IPR007235">
    <property type="entry name" value="Glyco_trans_28_C"/>
</dbReference>
<sequence>MIAFRADANSEIGSGHIMRCLSIAKALQKLEQDIVFITADDNGKELIRREHFPSISLNTQWTNMEGELLELEKAIIKYKIQVLIVDSYYVTHNYMKRAKDLVKIVYLDDLNQFVYPTDILINYNIYVYDIQYSSYYSENTTLLLGCDYVPLREEFSGRIRTINPSVNNILITTGGSDSYNMAGQLLSYIRKFSKFDSLNLHIIVGALNKNVENLNKLSKLYPNIILHRAINNMADIMMECDIAISAGGSTLYELCACGLPTISYSFADNQLWIVNKFNQEQIIYYSGDIRGDISACLGKVNDSLSTLMKDALLRKELSLNMQNLTDGRGSYRIAEKVLKLL</sequence>
<feature type="binding site" evidence="2">
    <location>
        <position position="152"/>
    </location>
    <ligand>
        <name>substrate</name>
    </ligand>
</feature>
<dbReference type="NCBIfam" id="TIGR03590">
    <property type="entry name" value="PseG"/>
    <property type="match status" value="1"/>
</dbReference>
<dbReference type="Pfam" id="PF04101">
    <property type="entry name" value="Glyco_tran_28_C"/>
    <property type="match status" value="1"/>
</dbReference>
<dbReference type="Gene3D" id="3.40.50.11190">
    <property type="match status" value="1"/>
</dbReference>
<evidence type="ECO:0000256" key="1">
    <source>
        <dbReference type="PIRSR" id="PIRSR620023-1"/>
    </source>
</evidence>
<dbReference type="Gene3D" id="3.40.50.2000">
    <property type="entry name" value="Glycogen Phosphorylase B"/>
    <property type="match status" value="1"/>
</dbReference>
<dbReference type="AlphaFoldDB" id="A0A839K487"/>
<organism evidence="4 5">
    <name type="scientific">Variimorphobacter saccharofermentans</name>
    <dbReference type="NCBI Taxonomy" id="2755051"/>
    <lineage>
        <taxon>Bacteria</taxon>
        <taxon>Bacillati</taxon>
        <taxon>Bacillota</taxon>
        <taxon>Clostridia</taxon>
        <taxon>Lachnospirales</taxon>
        <taxon>Lachnospiraceae</taxon>
        <taxon>Variimorphobacter</taxon>
    </lineage>
</organism>
<feature type="active site" description="Proton acceptor" evidence="1">
    <location>
        <position position="16"/>
    </location>
</feature>
<dbReference type="GO" id="GO:0016787">
    <property type="term" value="F:hydrolase activity"/>
    <property type="evidence" value="ECO:0007669"/>
    <property type="project" value="UniProtKB-KW"/>
</dbReference>
<evidence type="ECO:0000256" key="2">
    <source>
        <dbReference type="PIRSR" id="PIRSR620023-2"/>
    </source>
</evidence>
<accession>A0A839K487</accession>
<proteinExistence type="predicted"/>
<reference evidence="4 5" key="1">
    <citation type="submission" date="2020-07" db="EMBL/GenBank/DDBJ databases">
        <title>Characterization and genome sequencing of isolate MD1, a novel member within the family Lachnospiraceae.</title>
        <authorList>
            <person name="Rettenmaier R."/>
            <person name="Di Bello L."/>
            <person name="Zinser C."/>
            <person name="Scheitz K."/>
            <person name="Liebl W."/>
            <person name="Zverlov V."/>
        </authorList>
    </citation>
    <scope>NUCLEOTIDE SEQUENCE [LARGE SCALE GENOMIC DNA]</scope>
    <source>
        <strain evidence="4 5">MD1</strain>
    </source>
</reference>
<gene>
    <name evidence="4" type="primary">pseG</name>
    <name evidence="4" type="ORF">H0486_15015</name>
</gene>
<dbReference type="PANTHER" id="PTHR21015">
    <property type="entry name" value="UDP-N-ACETYLGLUCOSAMINE--N-ACETYLMURAMYL-(PENTAPEPTIDE) PYROPHOSPHORYL-UNDECAPRENOL N-ACETYLGLUCOSAMINE TRANSFERASE 1"/>
    <property type="match status" value="1"/>
</dbReference>
<feature type="domain" description="Glycosyl transferase family 28 C-terminal" evidence="3">
    <location>
        <begin position="173"/>
        <end position="262"/>
    </location>
</feature>
<dbReference type="SUPFAM" id="SSF53756">
    <property type="entry name" value="UDP-Glycosyltransferase/glycogen phosphorylase"/>
    <property type="match status" value="1"/>
</dbReference>
<evidence type="ECO:0000313" key="5">
    <source>
        <dbReference type="Proteomes" id="UP000574276"/>
    </source>
</evidence>
<dbReference type="EC" id="3.6.1.57" evidence="4"/>
<dbReference type="EMBL" id="JACEGA010000001">
    <property type="protein sequence ID" value="MBB2184188.1"/>
    <property type="molecule type" value="Genomic_DNA"/>
</dbReference>
<protein>
    <submittedName>
        <fullName evidence="4">UDP-2,4-diacetamido-2,4, 6-trideoxy-beta-L-altropyranose hydrolase</fullName>
        <ecNumber evidence="4">3.6.1.57</ecNumber>
    </submittedName>
</protein>
<keyword evidence="4" id="KW-0378">Hydrolase</keyword>
<name>A0A839K487_9FIRM</name>